<protein>
    <submittedName>
        <fullName evidence="2">Uncharacterized protein</fullName>
    </submittedName>
</protein>
<keyword evidence="3" id="KW-1185">Reference proteome</keyword>
<dbReference type="Proteomes" id="UP000189940">
    <property type="component" value="Unassembled WGS sequence"/>
</dbReference>
<evidence type="ECO:0000313" key="3">
    <source>
        <dbReference type="Proteomes" id="UP000189940"/>
    </source>
</evidence>
<name>A0A1V4HZH1_NITVU</name>
<accession>A0A1V4HZH1</accession>
<sequence length="70" mass="7739">MQAASDAASITIARNFADVPNVRPSFRFVILPKALNRPLPKTNSYFAYPRKSSGCDESRLAAAKSDRRKP</sequence>
<evidence type="ECO:0000256" key="1">
    <source>
        <dbReference type="SAM" id="MobiDB-lite"/>
    </source>
</evidence>
<evidence type="ECO:0000313" key="2">
    <source>
        <dbReference type="EMBL" id="OPH83343.1"/>
    </source>
</evidence>
<comment type="caution">
    <text evidence="2">The sequence shown here is derived from an EMBL/GenBank/DDBJ whole genome shotgun (WGS) entry which is preliminary data.</text>
</comment>
<proteinExistence type="predicted"/>
<organism evidence="2 3">
    <name type="scientific">Nitrobacter vulgaris</name>
    <dbReference type="NCBI Taxonomy" id="29421"/>
    <lineage>
        <taxon>Bacteria</taxon>
        <taxon>Pseudomonadati</taxon>
        <taxon>Pseudomonadota</taxon>
        <taxon>Alphaproteobacteria</taxon>
        <taxon>Hyphomicrobiales</taxon>
        <taxon>Nitrobacteraceae</taxon>
        <taxon>Nitrobacter</taxon>
    </lineage>
</organism>
<gene>
    <name evidence="2" type="ORF">B2M20_07625</name>
</gene>
<dbReference type="EMBL" id="MWPQ01000033">
    <property type="protein sequence ID" value="OPH83343.1"/>
    <property type="molecule type" value="Genomic_DNA"/>
</dbReference>
<dbReference type="AlphaFoldDB" id="A0A1V4HZH1"/>
<reference evidence="2 3" key="1">
    <citation type="submission" date="2017-02" db="EMBL/GenBank/DDBJ databases">
        <title>Genome sequence of the nitrite-oxidizing bacterium Nitrobacter vulgaris strain Ab1.</title>
        <authorList>
            <person name="Mellbye B.L."/>
            <person name="Davis E.W."/>
            <person name="Spieck E."/>
            <person name="Chang J.H."/>
            <person name="Bottomley P.J."/>
            <person name="Sayavedra-Soto L.A."/>
        </authorList>
    </citation>
    <scope>NUCLEOTIDE SEQUENCE [LARGE SCALE GENOMIC DNA]</scope>
    <source>
        <strain evidence="2 3">Ab1</strain>
    </source>
</reference>
<feature type="region of interest" description="Disordered" evidence="1">
    <location>
        <begin position="51"/>
        <end position="70"/>
    </location>
</feature>